<evidence type="ECO:0000313" key="2">
    <source>
        <dbReference type="EMBL" id="MCO7546483.1"/>
    </source>
</evidence>
<sequence>MEFLVSMLVQCVGYVVSELILSTFFLFCGWPVVRLFTLGRYPTHARPDGSRADSYVCCVGLVVFCLLLLALCSQF</sequence>
<accession>A0AA41WN15</accession>
<name>A0AA41WN15_9GAMM</name>
<organism evidence="2 3">
    <name type="scientific">Stutzerimonas nitrititolerans</name>
    <dbReference type="NCBI Taxonomy" id="2482751"/>
    <lineage>
        <taxon>Bacteria</taxon>
        <taxon>Pseudomonadati</taxon>
        <taxon>Pseudomonadota</taxon>
        <taxon>Gammaproteobacteria</taxon>
        <taxon>Pseudomonadales</taxon>
        <taxon>Pseudomonadaceae</taxon>
        <taxon>Stutzerimonas</taxon>
    </lineage>
</organism>
<protein>
    <submittedName>
        <fullName evidence="2">Uncharacterized protein</fullName>
    </submittedName>
</protein>
<gene>
    <name evidence="2" type="ORF">NJF43_17140</name>
</gene>
<keyword evidence="1" id="KW-0812">Transmembrane</keyword>
<proteinExistence type="predicted"/>
<keyword evidence="1" id="KW-1133">Transmembrane helix</keyword>
<dbReference type="AlphaFoldDB" id="A0AA41WN15"/>
<feature type="transmembrane region" description="Helical" evidence="1">
    <location>
        <begin position="52"/>
        <end position="72"/>
    </location>
</feature>
<reference evidence="2" key="1">
    <citation type="submission" date="2022-06" db="EMBL/GenBank/DDBJ databases">
        <title>Detection of beta-lactamases in bacteria of animal origin.</title>
        <authorList>
            <person name="Mlynarcik P."/>
            <person name="Zdarska V."/>
            <person name="Chudobova H."/>
            <person name="Prochazkova P."/>
            <person name="Hricova K."/>
            <person name="Mezerova K."/>
            <person name="Bardon J."/>
            <person name="Dolejska M."/>
            <person name="Sukkar I."/>
            <person name="Kolar M."/>
        </authorList>
    </citation>
    <scope>NUCLEOTIDE SEQUENCE</scope>
    <source>
        <strain evidence="2">S 300-3</strain>
    </source>
</reference>
<evidence type="ECO:0000313" key="3">
    <source>
        <dbReference type="Proteomes" id="UP001165292"/>
    </source>
</evidence>
<comment type="caution">
    <text evidence="2">The sequence shown here is derived from an EMBL/GenBank/DDBJ whole genome shotgun (WGS) entry which is preliminary data.</text>
</comment>
<keyword evidence="1" id="KW-0472">Membrane</keyword>
<dbReference type="Proteomes" id="UP001165292">
    <property type="component" value="Unassembled WGS sequence"/>
</dbReference>
<feature type="transmembrane region" description="Helical" evidence="1">
    <location>
        <begin position="12"/>
        <end position="32"/>
    </location>
</feature>
<dbReference type="RefSeq" id="WP_253164339.1">
    <property type="nucleotide sequence ID" value="NZ_JAMYBS010000026.1"/>
</dbReference>
<evidence type="ECO:0000256" key="1">
    <source>
        <dbReference type="SAM" id="Phobius"/>
    </source>
</evidence>
<dbReference type="EMBL" id="JAMYBS010000026">
    <property type="protein sequence ID" value="MCO7546483.1"/>
    <property type="molecule type" value="Genomic_DNA"/>
</dbReference>